<dbReference type="Proteomes" id="UP000653343">
    <property type="component" value="Unassembled WGS sequence"/>
</dbReference>
<dbReference type="SUPFAM" id="SSF55961">
    <property type="entry name" value="Bet v1-like"/>
    <property type="match status" value="1"/>
</dbReference>
<keyword evidence="2" id="KW-1185">Reference proteome</keyword>
<name>A0ABQ2XWZ7_9BURK</name>
<reference evidence="2" key="1">
    <citation type="journal article" date="2019" name="Int. J. Syst. Evol. Microbiol.">
        <title>The Global Catalogue of Microorganisms (GCM) 10K type strain sequencing project: providing services to taxonomists for standard genome sequencing and annotation.</title>
        <authorList>
            <consortium name="The Broad Institute Genomics Platform"/>
            <consortium name="The Broad Institute Genome Sequencing Center for Infectious Disease"/>
            <person name="Wu L."/>
            <person name="Ma J."/>
        </authorList>
    </citation>
    <scope>NUCLEOTIDE SEQUENCE [LARGE SCALE GENOMIC DNA]</scope>
    <source>
        <strain evidence="2">KCTC 23917</strain>
    </source>
</reference>
<sequence length="154" mass="18236">MQQLRFQTDVSTDPDLFWKRQSIATINQEMAPLLRMTAPAQYRQLQLKDWKGETPLFASWVLLFGLIPLDRHCFEKLDFPAEHEFIETSTSWNNKTWQHRRFVTATATGCTVTDELQFTPRMAWMTPVVTWIVKMAFQNRHRYLACLMHNRSAK</sequence>
<gene>
    <name evidence="1" type="ORF">GCM10010946_11590</name>
</gene>
<comment type="caution">
    <text evidence="1">The sequence shown here is derived from an EMBL/GenBank/DDBJ whole genome shotgun (WGS) entry which is preliminary data.</text>
</comment>
<organism evidence="1 2">
    <name type="scientific">Undibacterium squillarum</name>
    <dbReference type="NCBI Taxonomy" id="1131567"/>
    <lineage>
        <taxon>Bacteria</taxon>
        <taxon>Pseudomonadati</taxon>
        <taxon>Pseudomonadota</taxon>
        <taxon>Betaproteobacteria</taxon>
        <taxon>Burkholderiales</taxon>
        <taxon>Oxalobacteraceae</taxon>
        <taxon>Undibacterium</taxon>
    </lineage>
</organism>
<dbReference type="RefSeq" id="WP_189356102.1">
    <property type="nucleotide sequence ID" value="NZ_BMYU01000002.1"/>
</dbReference>
<protein>
    <recommendedName>
        <fullName evidence="3">Ligand-binding SRPBCC domain-containing protein</fullName>
    </recommendedName>
</protein>
<proteinExistence type="predicted"/>
<evidence type="ECO:0008006" key="3">
    <source>
        <dbReference type="Google" id="ProtNLM"/>
    </source>
</evidence>
<accession>A0ABQ2XWZ7</accession>
<dbReference type="EMBL" id="BMYU01000002">
    <property type="protein sequence ID" value="GGX35766.1"/>
    <property type="molecule type" value="Genomic_DNA"/>
</dbReference>
<evidence type="ECO:0000313" key="1">
    <source>
        <dbReference type="EMBL" id="GGX35766.1"/>
    </source>
</evidence>
<evidence type="ECO:0000313" key="2">
    <source>
        <dbReference type="Proteomes" id="UP000653343"/>
    </source>
</evidence>